<keyword evidence="4" id="KW-1185">Reference proteome</keyword>
<feature type="domain" description="ScoMcrA-like DNA sulfur-binding" evidence="2">
    <location>
        <begin position="4"/>
        <end position="150"/>
    </location>
</feature>
<dbReference type="Gene3D" id="1.10.30.50">
    <property type="match status" value="1"/>
</dbReference>
<dbReference type="Pfam" id="PF26340">
    <property type="entry name" value="DNA-SBD_ScoMcrA"/>
    <property type="match status" value="1"/>
</dbReference>
<gene>
    <name evidence="3" type="ORF">J2Z37_003252</name>
</gene>
<dbReference type="InterPro" id="IPR003615">
    <property type="entry name" value="HNH_nuc"/>
</dbReference>
<feature type="domain" description="HNH nuclease" evidence="1">
    <location>
        <begin position="175"/>
        <end position="228"/>
    </location>
</feature>
<reference evidence="3 4" key="1">
    <citation type="submission" date="2021-03" db="EMBL/GenBank/DDBJ databases">
        <title>Genomic Encyclopedia of Type Strains, Phase IV (KMG-IV): sequencing the most valuable type-strain genomes for metagenomic binning, comparative biology and taxonomic classification.</title>
        <authorList>
            <person name="Goeker M."/>
        </authorList>
    </citation>
    <scope>NUCLEOTIDE SEQUENCE [LARGE SCALE GENOMIC DNA]</scope>
    <source>
        <strain evidence="3 4">DSM 24738</strain>
    </source>
</reference>
<evidence type="ECO:0000313" key="4">
    <source>
        <dbReference type="Proteomes" id="UP001519343"/>
    </source>
</evidence>
<dbReference type="NCBIfam" id="NF045808">
    <property type="entry name" value="PT-DNA_restrict"/>
    <property type="match status" value="1"/>
</dbReference>
<sequence length="290" mass="33841">MNLDELTHKISNLTIWKKNGQRAPHKPLLILYALGQYQNFKKIDLPYEEVRYKLKNLLIEFGPPRKSYHPEEPFVRLVRDEVWELNTQVDIRKFSDKQLLTSGVVGGFNKDVINLLQNDPQLIKTIALQLLEDHFPDTMHNDILDEVGLDFSVIRKRPRDPMFREKVLRAYEYSCMVCGFNVRLGKNSLALEAAHIKWHNAGGPDAEDNGVALCSMHHKLFDYGAFTITEKSEMLVSEEAYGTNGFEDWLMRFHGKTLRGPIRPEYSPKEVFLNWHVREVFKGKSRYRYS</sequence>
<dbReference type="InterPro" id="IPR058813">
    <property type="entry name" value="DNA-SBD_ScoMcrA"/>
</dbReference>
<keyword evidence="3" id="KW-0378">Hydrolase</keyword>
<comment type="caution">
    <text evidence="3">The sequence shown here is derived from an EMBL/GenBank/DDBJ whole genome shotgun (WGS) entry which is preliminary data.</text>
</comment>
<dbReference type="InterPro" id="IPR011396">
    <property type="entry name" value="PT_DNA_restrict"/>
</dbReference>
<protein>
    <submittedName>
        <fullName evidence="3">Restriction endonuclease</fullName>
    </submittedName>
</protein>
<accession>A0ABS4GSK8</accession>
<proteinExistence type="predicted"/>
<name>A0ABS4GSK8_9BACL</name>
<organism evidence="3 4">
    <name type="scientific">Ammoniphilus resinae</name>
    <dbReference type="NCBI Taxonomy" id="861532"/>
    <lineage>
        <taxon>Bacteria</taxon>
        <taxon>Bacillati</taxon>
        <taxon>Bacillota</taxon>
        <taxon>Bacilli</taxon>
        <taxon>Bacillales</taxon>
        <taxon>Paenibacillaceae</taxon>
        <taxon>Aneurinibacillus group</taxon>
        <taxon>Ammoniphilus</taxon>
    </lineage>
</organism>
<evidence type="ECO:0000259" key="2">
    <source>
        <dbReference type="Pfam" id="PF26340"/>
    </source>
</evidence>
<keyword evidence="3" id="KW-0255">Endonuclease</keyword>
<keyword evidence="3" id="KW-0540">Nuclease</keyword>
<dbReference type="Pfam" id="PF13391">
    <property type="entry name" value="HNH_2"/>
    <property type="match status" value="1"/>
</dbReference>
<dbReference type="RefSeq" id="WP_209811254.1">
    <property type="nucleotide sequence ID" value="NZ_JAGGKT010000010.1"/>
</dbReference>
<dbReference type="Proteomes" id="UP001519343">
    <property type="component" value="Unassembled WGS sequence"/>
</dbReference>
<evidence type="ECO:0000313" key="3">
    <source>
        <dbReference type="EMBL" id="MBP1933239.1"/>
    </source>
</evidence>
<dbReference type="GO" id="GO:0004519">
    <property type="term" value="F:endonuclease activity"/>
    <property type="evidence" value="ECO:0007669"/>
    <property type="project" value="UniProtKB-KW"/>
</dbReference>
<evidence type="ECO:0000259" key="1">
    <source>
        <dbReference type="Pfam" id="PF13391"/>
    </source>
</evidence>
<dbReference type="PIRSF" id="PIRSF030850">
    <property type="entry name" value="UCP030850"/>
    <property type="match status" value="1"/>
</dbReference>
<dbReference type="EMBL" id="JAGGKT010000010">
    <property type="protein sequence ID" value="MBP1933239.1"/>
    <property type="molecule type" value="Genomic_DNA"/>
</dbReference>
<dbReference type="CDD" id="cd00085">
    <property type="entry name" value="HNHc"/>
    <property type="match status" value="1"/>
</dbReference>